<evidence type="ECO:0000313" key="2">
    <source>
        <dbReference type="Proteomes" id="UP001253595"/>
    </source>
</evidence>
<dbReference type="Proteomes" id="UP001253595">
    <property type="component" value="Unassembled WGS sequence"/>
</dbReference>
<name>A0ABU1UTA3_9GAMM</name>
<accession>A0ABU1UTA3</accession>
<protein>
    <recommendedName>
        <fullName evidence="3">Peptidase</fullName>
    </recommendedName>
</protein>
<sequence>MTNFVALHNQHHQQLRIDTQLIESLGATNNMVPVVISEFLRLVVHYPIVFTKSSETGNFLCVALLGFESGENLFWNNNQWQSIYTPLNIMRQPFFIGHENNQTLICIDTDSHTLTTGQGEAIFDSTGKETDYLHKIKSRLAELLEGETHTQEFIKTLLALNLIMPMALHISFANAQQQRVQGLYTINEERLAQLDATQLITLQQQGYLQPIYTMVASLGQIYALIQKKNERLGNA</sequence>
<comment type="caution">
    <text evidence="1">The sequence shown here is derived from an EMBL/GenBank/DDBJ whole genome shotgun (WGS) entry which is preliminary data.</text>
</comment>
<dbReference type="RefSeq" id="WP_310067999.1">
    <property type="nucleotide sequence ID" value="NZ_JAVDVX010000001.1"/>
</dbReference>
<organism evidence="1 2">
    <name type="scientific">Cellvibrio fibrivorans</name>
    <dbReference type="NCBI Taxonomy" id="126350"/>
    <lineage>
        <taxon>Bacteria</taxon>
        <taxon>Pseudomonadati</taxon>
        <taxon>Pseudomonadota</taxon>
        <taxon>Gammaproteobacteria</taxon>
        <taxon>Cellvibrionales</taxon>
        <taxon>Cellvibrionaceae</taxon>
        <taxon>Cellvibrio</taxon>
    </lineage>
</organism>
<reference evidence="1 2" key="1">
    <citation type="submission" date="2023-07" db="EMBL/GenBank/DDBJ databases">
        <title>Sorghum-associated microbial communities from plants grown in Nebraska, USA.</title>
        <authorList>
            <person name="Schachtman D."/>
        </authorList>
    </citation>
    <scope>NUCLEOTIDE SEQUENCE [LARGE SCALE GENOMIC DNA]</scope>
    <source>
        <strain evidence="1 2">BE190</strain>
    </source>
</reference>
<evidence type="ECO:0000313" key="1">
    <source>
        <dbReference type="EMBL" id="MDR7088403.1"/>
    </source>
</evidence>
<dbReference type="InterPro" id="IPR010836">
    <property type="entry name" value="SapC"/>
</dbReference>
<evidence type="ECO:0008006" key="3">
    <source>
        <dbReference type="Google" id="ProtNLM"/>
    </source>
</evidence>
<keyword evidence="2" id="KW-1185">Reference proteome</keyword>
<gene>
    <name evidence="1" type="ORF">J2X05_000406</name>
</gene>
<dbReference type="EMBL" id="JAVDVX010000001">
    <property type="protein sequence ID" value="MDR7088403.1"/>
    <property type="molecule type" value="Genomic_DNA"/>
</dbReference>
<proteinExistence type="predicted"/>
<dbReference type="Pfam" id="PF07277">
    <property type="entry name" value="SapC"/>
    <property type="match status" value="1"/>
</dbReference>